<dbReference type="AlphaFoldDB" id="A0A455SG96"/>
<protein>
    <submittedName>
        <fullName evidence="1">Uncharacterized protein</fullName>
    </submittedName>
</protein>
<sequence>MSFLKDVFYIYLTIETISHFYKLMQGVERMKPETYNSDHWMAGGTANGCEEEKPVFNMRRCFIKK</sequence>
<reference evidence="1" key="1">
    <citation type="submission" date="2018-12" db="EMBL/GenBank/DDBJ databases">
        <title>Novel natural products biosynthetic potential of the class Ktedonobacteria.</title>
        <authorList>
            <person name="Zheng Y."/>
            <person name="Saitou A."/>
            <person name="Wang C.M."/>
            <person name="Toyoda A."/>
            <person name="Minakuchi Y."/>
            <person name="Sekiguchi Y."/>
            <person name="Ueda K."/>
            <person name="Takano H."/>
            <person name="Sakai Y."/>
            <person name="Yokota A."/>
            <person name="Yabe S."/>
        </authorList>
    </citation>
    <scope>NUCLEOTIDE SEQUENCE</scope>
    <source>
        <strain evidence="1">COM3</strain>
    </source>
</reference>
<evidence type="ECO:0000313" key="1">
    <source>
        <dbReference type="EMBL" id="BBH86032.1"/>
    </source>
</evidence>
<name>A0A455SG96_9CHLR</name>
<proteinExistence type="predicted"/>
<accession>A0A455SG96</accession>
<gene>
    <name evidence="1" type="ORF">KTC_07830</name>
</gene>
<organism evidence="1">
    <name type="scientific">Thermosporothrix sp. COM3</name>
    <dbReference type="NCBI Taxonomy" id="2490863"/>
    <lineage>
        <taxon>Bacteria</taxon>
        <taxon>Bacillati</taxon>
        <taxon>Chloroflexota</taxon>
        <taxon>Ktedonobacteria</taxon>
        <taxon>Ktedonobacterales</taxon>
        <taxon>Thermosporotrichaceae</taxon>
        <taxon>Thermosporothrix</taxon>
    </lineage>
</organism>
<dbReference type="EMBL" id="AP019376">
    <property type="protein sequence ID" value="BBH86032.1"/>
    <property type="molecule type" value="Genomic_DNA"/>
</dbReference>